<proteinExistence type="predicted"/>
<evidence type="ECO:0000256" key="1">
    <source>
        <dbReference type="SAM" id="SignalP"/>
    </source>
</evidence>
<dbReference type="AlphaFoldDB" id="A0A1E5W266"/>
<dbReference type="Proteomes" id="UP000095767">
    <property type="component" value="Unassembled WGS sequence"/>
</dbReference>
<dbReference type="STRING" id="888268.A0A1E5W266"/>
<keyword evidence="3" id="KW-1185">Reference proteome</keyword>
<protein>
    <submittedName>
        <fullName evidence="2">Uncharacterized protein</fullName>
    </submittedName>
</protein>
<dbReference type="EMBL" id="LWDX02023341">
    <property type="protein sequence ID" value="OEL31462.1"/>
    <property type="molecule type" value="Genomic_DNA"/>
</dbReference>
<accession>A0A1E5W266</accession>
<name>A0A1E5W266_9POAL</name>
<feature type="signal peptide" evidence="1">
    <location>
        <begin position="1"/>
        <end position="18"/>
    </location>
</feature>
<evidence type="ECO:0000313" key="3">
    <source>
        <dbReference type="Proteomes" id="UP000095767"/>
    </source>
</evidence>
<keyword evidence="1" id="KW-0732">Signal</keyword>
<gene>
    <name evidence="2" type="ORF">BAE44_0007519</name>
</gene>
<comment type="caution">
    <text evidence="2">The sequence shown here is derived from an EMBL/GenBank/DDBJ whole genome shotgun (WGS) entry which is preliminary data.</text>
</comment>
<feature type="chain" id="PRO_5009188796" evidence="1">
    <location>
        <begin position="19"/>
        <end position="127"/>
    </location>
</feature>
<reference evidence="2 3" key="1">
    <citation type="submission" date="2016-09" db="EMBL/GenBank/DDBJ databases">
        <title>The draft genome of Dichanthelium oligosanthes: A C3 panicoid grass species.</title>
        <authorList>
            <person name="Studer A.J."/>
            <person name="Schnable J.C."/>
            <person name="Brutnell T.P."/>
        </authorList>
    </citation>
    <scope>NUCLEOTIDE SEQUENCE [LARGE SCALE GENOMIC DNA]</scope>
    <source>
        <strain evidence="3">cv. Kellogg 1175</strain>
        <tissue evidence="2">Leaf</tissue>
    </source>
</reference>
<evidence type="ECO:0000313" key="2">
    <source>
        <dbReference type="EMBL" id="OEL31462.1"/>
    </source>
</evidence>
<organism evidence="2 3">
    <name type="scientific">Dichanthelium oligosanthes</name>
    <dbReference type="NCBI Taxonomy" id="888268"/>
    <lineage>
        <taxon>Eukaryota</taxon>
        <taxon>Viridiplantae</taxon>
        <taxon>Streptophyta</taxon>
        <taxon>Embryophyta</taxon>
        <taxon>Tracheophyta</taxon>
        <taxon>Spermatophyta</taxon>
        <taxon>Magnoliopsida</taxon>
        <taxon>Liliopsida</taxon>
        <taxon>Poales</taxon>
        <taxon>Poaceae</taxon>
        <taxon>PACMAD clade</taxon>
        <taxon>Panicoideae</taxon>
        <taxon>Panicodae</taxon>
        <taxon>Paniceae</taxon>
        <taxon>Dichantheliinae</taxon>
        <taxon>Dichanthelium</taxon>
    </lineage>
</organism>
<sequence>MAVAVAALVAVAAPRCAAQTTSGCTLSIISLAPSRLRLSFTAGNASTPSSYGVTVNATLALELHGKCNAVGAPLASPPSTATPAAGSAPAATVEAPTPDAVSSHAGITKTAAVSVSFVVAIVSLMAF</sequence>